<dbReference type="PROSITE" id="PS00690">
    <property type="entry name" value="DEAH_ATP_HELICASE"/>
    <property type="match status" value="1"/>
</dbReference>
<dbReference type="GO" id="GO:0005524">
    <property type="term" value="F:ATP binding"/>
    <property type="evidence" value="ECO:0007669"/>
    <property type="project" value="UniProtKB-KW"/>
</dbReference>
<dbReference type="FunFam" id="3.40.50.300:FF:000296">
    <property type="entry name" value="ATP-dependent DNA helicase RecQ"/>
    <property type="match status" value="1"/>
</dbReference>
<keyword evidence="3" id="KW-0378">Hydrolase</keyword>
<dbReference type="GO" id="GO:0005694">
    <property type="term" value="C:chromosome"/>
    <property type="evidence" value="ECO:0007669"/>
    <property type="project" value="TreeGrafter"/>
</dbReference>
<dbReference type="GO" id="GO:0043138">
    <property type="term" value="F:3'-5' DNA helicase activity"/>
    <property type="evidence" value="ECO:0007669"/>
    <property type="project" value="UniProtKB-EC"/>
</dbReference>
<gene>
    <name evidence="13" type="ORF">WJX84_001189</name>
</gene>
<feature type="compositionally biased region" description="Low complexity" evidence="11">
    <location>
        <begin position="66"/>
        <end position="76"/>
    </location>
</feature>
<evidence type="ECO:0000256" key="5">
    <source>
        <dbReference type="ARBA" id="ARBA00022840"/>
    </source>
</evidence>
<reference evidence="13 14" key="1">
    <citation type="journal article" date="2024" name="Nat. Commun.">
        <title>Phylogenomics reveals the evolutionary origins of lichenization in chlorophyte algae.</title>
        <authorList>
            <person name="Puginier C."/>
            <person name="Libourel C."/>
            <person name="Otte J."/>
            <person name="Skaloud P."/>
            <person name="Haon M."/>
            <person name="Grisel S."/>
            <person name="Petersen M."/>
            <person name="Berrin J.G."/>
            <person name="Delaux P.M."/>
            <person name="Dal Grande F."/>
            <person name="Keller J."/>
        </authorList>
    </citation>
    <scope>NUCLEOTIDE SEQUENCE [LARGE SCALE GENOMIC DNA]</scope>
    <source>
        <strain evidence="13 14">SAG 2523</strain>
    </source>
</reference>
<evidence type="ECO:0000256" key="2">
    <source>
        <dbReference type="ARBA" id="ARBA00022741"/>
    </source>
</evidence>
<evidence type="ECO:0000313" key="13">
    <source>
        <dbReference type="EMBL" id="KAK9859852.1"/>
    </source>
</evidence>
<dbReference type="GO" id="GO:0005737">
    <property type="term" value="C:cytoplasm"/>
    <property type="evidence" value="ECO:0007669"/>
    <property type="project" value="TreeGrafter"/>
</dbReference>
<dbReference type="GO" id="GO:0003677">
    <property type="term" value="F:DNA binding"/>
    <property type="evidence" value="ECO:0007669"/>
    <property type="project" value="UniProtKB-KW"/>
</dbReference>
<dbReference type="PANTHER" id="PTHR13710:SF153">
    <property type="entry name" value="RECQ-LIKE DNA HELICASE BLM"/>
    <property type="match status" value="1"/>
</dbReference>
<dbReference type="NCBIfam" id="TIGR00614">
    <property type="entry name" value="recQ_fam"/>
    <property type="match status" value="1"/>
</dbReference>
<dbReference type="InterPro" id="IPR027417">
    <property type="entry name" value="P-loop_NTPase"/>
</dbReference>
<evidence type="ECO:0000256" key="4">
    <source>
        <dbReference type="ARBA" id="ARBA00022806"/>
    </source>
</evidence>
<comment type="catalytic activity">
    <reaction evidence="9">
        <text>Couples ATP hydrolysis with the unwinding of duplex DNA by translocating in the 3'-5' direction.</text>
        <dbReference type="EC" id="5.6.2.4"/>
    </reaction>
</comment>
<dbReference type="InterPro" id="IPR014001">
    <property type="entry name" value="Helicase_ATP-bd"/>
</dbReference>
<keyword evidence="8" id="KW-0539">Nucleus</keyword>
<feature type="compositionally biased region" description="Basic and acidic residues" evidence="11">
    <location>
        <begin position="570"/>
        <end position="579"/>
    </location>
</feature>
<dbReference type="InterPro" id="IPR011545">
    <property type="entry name" value="DEAD/DEAH_box_helicase_dom"/>
</dbReference>
<evidence type="ECO:0000256" key="6">
    <source>
        <dbReference type="ARBA" id="ARBA00023125"/>
    </source>
</evidence>
<name>A0AAW1SWW1_9CHLO</name>
<keyword evidence="4" id="KW-0347">Helicase</keyword>
<dbReference type="GO" id="GO:0016787">
    <property type="term" value="F:hydrolase activity"/>
    <property type="evidence" value="ECO:0007669"/>
    <property type="project" value="UniProtKB-KW"/>
</dbReference>
<dbReference type="InterPro" id="IPR002464">
    <property type="entry name" value="DNA/RNA_helicase_DEAH_CS"/>
</dbReference>
<dbReference type="Proteomes" id="UP001485043">
    <property type="component" value="Unassembled WGS sequence"/>
</dbReference>
<dbReference type="Pfam" id="PF00270">
    <property type="entry name" value="DEAD"/>
    <property type="match status" value="1"/>
</dbReference>
<dbReference type="SMART" id="SM00487">
    <property type="entry name" value="DEXDc"/>
    <property type="match status" value="1"/>
</dbReference>
<evidence type="ECO:0000256" key="11">
    <source>
        <dbReference type="SAM" id="MobiDB-lite"/>
    </source>
</evidence>
<protein>
    <recommendedName>
        <fullName evidence="10">DNA 3'-5' helicase</fullName>
        <ecNumber evidence="10">5.6.2.4</ecNumber>
    </recommendedName>
</protein>
<dbReference type="GO" id="GO:0009378">
    <property type="term" value="F:four-way junction helicase activity"/>
    <property type="evidence" value="ECO:0007669"/>
    <property type="project" value="TreeGrafter"/>
</dbReference>
<dbReference type="AlphaFoldDB" id="A0AAW1SWW1"/>
<evidence type="ECO:0000256" key="3">
    <source>
        <dbReference type="ARBA" id="ARBA00022801"/>
    </source>
</evidence>
<feature type="compositionally biased region" description="Basic and acidic residues" evidence="11">
    <location>
        <begin position="80"/>
        <end position="90"/>
    </location>
</feature>
<accession>A0AAW1SWW1</accession>
<dbReference type="EMBL" id="JALJOV010000861">
    <property type="protein sequence ID" value="KAK9859852.1"/>
    <property type="molecule type" value="Genomic_DNA"/>
</dbReference>
<dbReference type="InterPro" id="IPR001650">
    <property type="entry name" value="Helicase_C-like"/>
</dbReference>
<feature type="domain" description="Helicase ATP-binding" evidence="12">
    <location>
        <begin position="255"/>
        <end position="434"/>
    </location>
</feature>
<sequence>MSLEAPLVKALVDFGFDRESVEIRLLQYSEDQGRAPEKFGASNQEVNDFVAYFCACQDDSPAALKSSSDATSSVNDSGDDGSRSSSRNEDESSPTRMQAGDDEAGSAHSTEADSIEEDSEPEILRPATGKKRQSLDVASTSSLAAQPAEQILGQRAERQGDITKFLTRLPAGTPTSEAATPPATQPFCQQQLTTSMADSGSRLVSSGIKMRHPKFPSSNIWHPGSQEERAMDDLDYANWMVFGNRSFRLDQHNIIKAALQGQDLFVLMPTGGGKSLCYQLSAILSRGITVVVSPLLSLMQDQVRALCHLPSGGIPATYLSSQQSRQEVNRVYAALNEAVPIVKLLYVTPEQLDSSERLGNTLEGLCRRDMVSRFVVDEAHCCSSYGHDFRPAYKELGSVRESYMRGVPTMAVTATATDAVKADVLKMLKIPRARTFKVSFLRKNLTFRVEPKSYDLTEEGQPAHMERLVDYIRTWGPGVCGIVYCLSRDNTEQVAYYLNEFGQIPASHYHARMTPGQRVKVQNDWQSGKLQIAFGMGVDKPNVRFVVHFTLSKCIEPRPSKQGVIPEGDGPSHRDERIL</sequence>
<keyword evidence="2" id="KW-0547">Nucleotide-binding</keyword>
<dbReference type="Gene3D" id="3.40.50.300">
    <property type="entry name" value="P-loop containing nucleotide triphosphate hydrolases"/>
    <property type="match status" value="2"/>
</dbReference>
<feature type="region of interest" description="Disordered" evidence="11">
    <location>
        <begin position="560"/>
        <end position="579"/>
    </location>
</feature>
<evidence type="ECO:0000259" key="12">
    <source>
        <dbReference type="PROSITE" id="PS51192"/>
    </source>
</evidence>
<dbReference type="SUPFAM" id="SSF52540">
    <property type="entry name" value="P-loop containing nucleoside triphosphate hydrolases"/>
    <property type="match status" value="1"/>
</dbReference>
<keyword evidence="7" id="KW-0413">Isomerase</keyword>
<comment type="caution">
    <text evidence="13">The sequence shown here is derived from an EMBL/GenBank/DDBJ whole genome shotgun (WGS) entry which is preliminary data.</text>
</comment>
<dbReference type="GO" id="GO:0005634">
    <property type="term" value="C:nucleus"/>
    <property type="evidence" value="ECO:0007669"/>
    <property type="project" value="TreeGrafter"/>
</dbReference>
<evidence type="ECO:0000256" key="8">
    <source>
        <dbReference type="ARBA" id="ARBA00023242"/>
    </source>
</evidence>
<evidence type="ECO:0000256" key="9">
    <source>
        <dbReference type="ARBA" id="ARBA00034617"/>
    </source>
</evidence>
<dbReference type="PROSITE" id="PS51192">
    <property type="entry name" value="HELICASE_ATP_BIND_1"/>
    <property type="match status" value="1"/>
</dbReference>
<dbReference type="InterPro" id="IPR004589">
    <property type="entry name" value="DNA_helicase_ATP-dep_RecQ"/>
</dbReference>
<evidence type="ECO:0000256" key="7">
    <source>
        <dbReference type="ARBA" id="ARBA00023235"/>
    </source>
</evidence>
<keyword evidence="5" id="KW-0067">ATP-binding</keyword>
<evidence type="ECO:0000313" key="14">
    <source>
        <dbReference type="Proteomes" id="UP001485043"/>
    </source>
</evidence>
<evidence type="ECO:0000256" key="10">
    <source>
        <dbReference type="ARBA" id="ARBA00034808"/>
    </source>
</evidence>
<dbReference type="CDD" id="cd17920">
    <property type="entry name" value="DEXHc_RecQ"/>
    <property type="match status" value="1"/>
</dbReference>
<keyword evidence="6" id="KW-0238">DNA-binding</keyword>
<organism evidence="13 14">
    <name type="scientific">Apatococcus fuscideae</name>
    <dbReference type="NCBI Taxonomy" id="2026836"/>
    <lineage>
        <taxon>Eukaryota</taxon>
        <taxon>Viridiplantae</taxon>
        <taxon>Chlorophyta</taxon>
        <taxon>core chlorophytes</taxon>
        <taxon>Trebouxiophyceae</taxon>
        <taxon>Chlorellales</taxon>
        <taxon>Chlorellaceae</taxon>
        <taxon>Apatococcus</taxon>
    </lineage>
</organism>
<proteinExistence type="inferred from homology"/>
<dbReference type="GO" id="GO:0000724">
    <property type="term" value="P:double-strand break repair via homologous recombination"/>
    <property type="evidence" value="ECO:0007669"/>
    <property type="project" value="TreeGrafter"/>
</dbReference>
<comment type="similarity">
    <text evidence="1">Belongs to the helicase family. RecQ subfamily.</text>
</comment>
<keyword evidence="14" id="KW-1185">Reference proteome</keyword>
<dbReference type="Pfam" id="PF00271">
    <property type="entry name" value="Helicase_C"/>
    <property type="match status" value="1"/>
</dbReference>
<feature type="region of interest" description="Disordered" evidence="11">
    <location>
        <begin position="63"/>
        <end position="143"/>
    </location>
</feature>
<dbReference type="EC" id="5.6.2.4" evidence="10"/>
<evidence type="ECO:0000256" key="1">
    <source>
        <dbReference type="ARBA" id="ARBA00005446"/>
    </source>
</evidence>
<dbReference type="PANTHER" id="PTHR13710">
    <property type="entry name" value="DNA HELICASE RECQ FAMILY MEMBER"/>
    <property type="match status" value="1"/>
</dbReference>